<evidence type="ECO:0000256" key="7">
    <source>
        <dbReference type="ARBA" id="ARBA00022840"/>
    </source>
</evidence>
<keyword evidence="6" id="KW-0547">Nucleotide-binding</keyword>
<dbReference type="Gene3D" id="3.30.460.10">
    <property type="entry name" value="Beta Polymerase, domain 2"/>
    <property type="match status" value="1"/>
</dbReference>
<sequence>MPICQRHGIHRLSAFGSRTKGTARPDSDLDLLVEFEPGQVPGLIGLSAIEIELTEALGVKVDLRTAQELSPYFREDVLRQAQVVYDASGRAP</sequence>
<reference evidence="11 12" key="1">
    <citation type="submission" date="2020-07" db="EMBL/GenBank/DDBJ databases">
        <title>Genomic Encyclopedia of Archaeal and Bacterial Type Strains, Phase II (KMG-II): from individual species to whole genera.</title>
        <authorList>
            <person name="Goeker M."/>
        </authorList>
    </citation>
    <scope>NUCLEOTIDE SEQUENCE [LARGE SCALE GENOMIC DNA]</scope>
    <source>
        <strain evidence="11 12">DSM 21226</strain>
    </source>
</reference>
<evidence type="ECO:0000313" key="11">
    <source>
        <dbReference type="EMBL" id="NYG32914.1"/>
    </source>
</evidence>
<organism evidence="11 12">
    <name type="scientific">Sphaerotilus montanus</name>
    <dbReference type="NCBI Taxonomy" id="522889"/>
    <lineage>
        <taxon>Bacteria</taxon>
        <taxon>Pseudomonadati</taxon>
        <taxon>Pseudomonadota</taxon>
        <taxon>Betaproteobacteria</taxon>
        <taxon>Burkholderiales</taxon>
        <taxon>Sphaerotilaceae</taxon>
        <taxon>Sphaerotilus</taxon>
    </lineage>
</organism>
<dbReference type="PANTHER" id="PTHR33571">
    <property type="entry name" value="SSL8005 PROTEIN"/>
    <property type="match status" value="1"/>
</dbReference>
<keyword evidence="3" id="KW-0808">Transferase</keyword>
<protein>
    <recommendedName>
        <fullName evidence="10">Polymerase nucleotidyl transferase domain-containing protein</fullName>
    </recommendedName>
</protein>
<dbReference type="InterPro" id="IPR052038">
    <property type="entry name" value="Type-VII_TA_antitoxin"/>
</dbReference>
<keyword evidence="7" id="KW-0067">ATP-binding</keyword>
<comment type="caution">
    <text evidence="11">The sequence shown here is derived from an EMBL/GenBank/DDBJ whole genome shotgun (WGS) entry which is preliminary data.</text>
</comment>
<evidence type="ECO:0000313" key="12">
    <source>
        <dbReference type="Proteomes" id="UP000518288"/>
    </source>
</evidence>
<dbReference type="Pfam" id="PF01909">
    <property type="entry name" value="NTP_transf_2"/>
    <property type="match status" value="1"/>
</dbReference>
<comment type="similarity">
    <text evidence="9">Belongs to the MntA antitoxin family.</text>
</comment>
<evidence type="ECO:0000256" key="2">
    <source>
        <dbReference type="ARBA" id="ARBA00022649"/>
    </source>
</evidence>
<dbReference type="GO" id="GO:0005524">
    <property type="term" value="F:ATP binding"/>
    <property type="evidence" value="ECO:0007669"/>
    <property type="project" value="UniProtKB-KW"/>
</dbReference>
<dbReference type="GO" id="GO:0016779">
    <property type="term" value="F:nucleotidyltransferase activity"/>
    <property type="evidence" value="ECO:0007669"/>
    <property type="project" value="UniProtKB-KW"/>
</dbReference>
<dbReference type="GO" id="GO:0046872">
    <property type="term" value="F:metal ion binding"/>
    <property type="evidence" value="ECO:0007669"/>
    <property type="project" value="UniProtKB-KW"/>
</dbReference>
<dbReference type="EMBL" id="JACCFH010000001">
    <property type="protein sequence ID" value="NYG32914.1"/>
    <property type="molecule type" value="Genomic_DNA"/>
</dbReference>
<dbReference type="RefSeq" id="WP_310732851.1">
    <property type="nucleotide sequence ID" value="NZ_JACCFH010000001.1"/>
</dbReference>
<dbReference type="PANTHER" id="PTHR33571:SF12">
    <property type="entry name" value="BSL3053 PROTEIN"/>
    <property type="match status" value="1"/>
</dbReference>
<keyword evidence="2" id="KW-1277">Toxin-antitoxin system</keyword>
<evidence type="ECO:0000256" key="3">
    <source>
        <dbReference type="ARBA" id="ARBA00022679"/>
    </source>
</evidence>
<keyword evidence="8" id="KW-0460">Magnesium</keyword>
<feature type="domain" description="Polymerase nucleotidyl transferase" evidence="10">
    <location>
        <begin position="4"/>
        <end position="83"/>
    </location>
</feature>
<dbReference type="InterPro" id="IPR043519">
    <property type="entry name" value="NT_sf"/>
</dbReference>
<proteinExistence type="inferred from homology"/>
<keyword evidence="4" id="KW-0548">Nucleotidyltransferase</keyword>
<evidence type="ECO:0000256" key="9">
    <source>
        <dbReference type="ARBA" id="ARBA00038276"/>
    </source>
</evidence>
<evidence type="ECO:0000256" key="1">
    <source>
        <dbReference type="ARBA" id="ARBA00001946"/>
    </source>
</evidence>
<evidence type="ECO:0000256" key="5">
    <source>
        <dbReference type="ARBA" id="ARBA00022723"/>
    </source>
</evidence>
<gene>
    <name evidence="11" type="ORF">BDD16_001900</name>
</gene>
<keyword evidence="5" id="KW-0479">Metal-binding</keyword>
<dbReference type="InterPro" id="IPR002934">
    <property type="entry name" value="Polymerase_NTP_transf_dom"/>
</dbReference>
<evidence type="ECO:0000256" key="8">
    <source>
        <dbReference type="ARBA" id="ARBA00022842"/>
    </source>
</evidence>
<evidence type="ECO:0000256" key="4">
    <source>
        <dbReference type="ARBA" id="ARBA00022695"/>
    </source>
</evidence>
<keyword evidence="12" id="KW-1185">Reference proteome</keyword>
<dbReference type="AlphaFoldDB" id="A0A7Y9QYF0"/>
<dbReference type="Proteomes" id="UP000518288">
    <property type="component" value="Unassembled WGS sequence"/>
</dbReference>
<evidence type="ECO:0000256" key="6">
    <source>
        <dbReference type="ARBA" id="ARBA00022741"/>
    </source>
</evidence>
<name>A0A7Y9QYF0_9BURK</name>
<comment type="cofactor">
    <cofactor evidence="1">
        <name>Mg(2+)</name>
        <dbReference type="ChEBI" id="CHEBI:18420"/>
    </cofactor>
</comment>
<accession>A0A7Y9QYF0</accession>
<dbReference type="SUPFAM" id="SSF81301">
    <property type="entry name" value="Nucleotidyltransferase"/>
    <property type="match status" value="1"/>
</dbReference>
<dbReference type="CDD" id="cd05403">
    <property type="entry name" value="NT_KNTase_like"/>
    <property type="match status" value="1"/>
</dbReference>
<evidence type="ECO:0000259" key="10">
    <source>
        <dbReference type="Pfam" id="PF01909"/>
    </source>
</evidence>